<name>A0A0V0GZC5_SOLCH</name>
<dbReference type="AlphaFoldDB" id="A0A0V0GZC5"/>
<organism evidence="1">
    <name type="scientific">Solanum chacoense</name>
    <name type="common">Chaco potato</name>
    <dbReference type="NCBI Taxonomy" id="4108"/>
    <lineage>
        <taxon>Eukaryota</taxon>
        <taxon>Viridiplantae</taxon>
        <taxon>Streptophyta</taxon>
        <taxon>Embryophyta</taxon>
        <taxon>Tracheophyta</taxon>
        <taxon>Spermatophyta</taxon>
        <taxon>Magnoliopsida</taxon>
        <taxon>eudicotyledons</taxon>
        <taxon>Gunneridae</taxon>
        <taxon>Pentapetalae</taxon>
        <taxon>asterids</taxon>
        <taxon>lamiids</taxon>
        <taxon>Solanales</taxon>
        <taxon>Solanaceae</taxon>
        <taxon>Solanoideae</taxon>
        <taxon>Solaneae</taxon>
        <taxon>Solanum</taxon>
    </lineage>
</organism>
<sequence length="80" mass="9040">MHDILINLAISLDYGPKILEISLFSMTCALIFTSTERSESHTNPPNQKLTLLMLDKIIVTTKHLHFSICISLCVLRLQIS</sequence>
<reference evidence="1" key="1">
    <citation type="submission" date="2015-12" db="EMBL/GenBank/DDBJ databases">
        <title>Gene expression during late stages of embryo sac development: a critical building block for successful pollen-pistil interactions.</title>
        <authorList>
            <person name="Liu Y."/>
            <person name="Joly V."/>
            <person name="Sabar M."/>
            <person name="Matton D.P."/>
        </authorList>
    </citation>
    <scope>NUCLEOTIDE SEQUENCE</scope>
</reference>
<dbReference type="EMBL" id="GEDG01029038">
    <property type="protein sequence ID" value="JAP12800.1"/>
    <property type="molecule type" value="Transcribed_RNA"/>
</dbReference>
<evidence type="ECO:0000313" key="1">
    <source>
        <dbReference type="EMBL" id="JAP12800.1"/>
    </source>
</evidence>
<proteinExistence type="predicted"/>
<protein>
    <submittedName>
        <fullName evidence="1">Putative ovule protein</fullName>
    </submittedName>
</protein>
<accession>A0A0V0GZC5</accession>